<keyword evidence="8" id="KW-0443">Lipid metabolism</keyword>
<dbReference type="GO" id="GO:0004467">
    <property type="term" value="F:long-chain fatty acid-CoA ligase activity"/>
    <property type="evidence" value="ECO:0007669"/>
    <property type="project" value="UniProtKB-EC"/>
</dbReference>
<dbReference type="InterPro" id="IPR042099">
    <property type="entry name" value="ANL_N_sf"/>
</dbReference>
<evidence type="ECO:0000256" key="4">
    <source>
        <dbReference type="ARBA" id="ARBA00022832"/>
    </source>
</evidence>
<evidence type="ECO:0000259" key="9">
    <source>
        <dbReference type="Pfam" id="PF00501"/>
    </source>
</evidence>
<comment type="similarity">
    <text evidence="1 8">Belongs to the ATP-dependent AMP-binding enzyme family.</text>
</comment>
<accession>A0A7S0WHZ6</accession>
<evidence type="ECO:0000256" key="6">
    <source>
        <dbReference type="ARBA" id="ARBA00024484"/>
    </source>
</evidence>
<dbReference type="InterPro" id="IPR000873">
    <property type="entry name" value="AMP-dep_synth/lig_dom"/>
</dbReference>
<dbReference type="Gene3D" id="3.30.300.30">
    <property type="match status" value="1"/>
</dbReference>
<dbReference type="GO" id="GO:0005783">
    <property type="term" value="C:endoplasmic reticulum"/>
    <property type="evidence" value="ECO:0007669"/>
    <property type="project" value="TreeGrafter"/>
</dbReference>
<feature type="domain" description="AMP-dependent synthetase/ligase" evidence="9">
    <location>
        <begin position="14"/>
        <end position="447"/>
    </location>
</feature>
<dbReference type="GO" id="GO:0005524">
    <property type="term" value="F:ATP binding"/>
    <property type="evidence" value="ECO:0007669"/>
    <property type="project" value="UniProtKB-KW"/>
</dbReference>
<dbReference type="InterPro" id="IPR045851">
    <property type="entry name" value="AMP-bd_C_sf"/>
</dbReference>
<evidence type="ECO:0000256" key="8">
    <source>
        <dbReference type="RuleBase" id="RU369030"/>
    </source>
</evidence>
<protein>
    <recommendedName>
        <fullName evidence="7 8">Long-chain-fatty-acid--CoA ligase</fullName>
        <ecNumber evidence="7 8">6.2.1.3</ecNumber>
    </recommendedName>
</protein>
<dbReference type="PROSITE" id="PS00455">
    <property type="entry name" value="AMP_BINDING"/>
    <property type="match status" value="1"/>
</dbReference>
<keyword evidence="5 8" id="KW-0067">ATP-binding</keyword>
<dbReference type="Gene3D" id="3.40.50.12780">
    <property type="entry name" value="N-terminal domain of ligase-like"/>
    <property type="match status" value="1"/>
</dbReference>
<evidence type="ECO:0000313" key="10">
    <source>
        <dbReference type="EMBL" id="CAD8667491.1"/>
    </source>
</evidence>
<dbReference type="Pfam" id="PF00501">
    <property type="entry name" value="AMP-binding"/>
    <property type="match status" value="1"/>
</dbReference>
<reference evidence="10" key="1">
    <citation type="submission" date="2021-01" db="EMBL/GenBank/DDBJ databases">
        <authorList>
            <person name="Corre E."/>
            <person name="Pelletier E."/>
            <person name="Niang G."/>
            <person name="Scheremetjew M."/>
            <person name="Finn R."/>
            <person name="Kale V."/>
            <person name="Holt S."/>
            <person name="Cochrane G."/>
            <person name="Meng A."/>
            <person name="Brown T."/>
            <person name="Cohen L."/>
        </authorList>
    </citation>
    <scope>NUCLEOTIDE SEQUENCE</scope>
    <source>
        <strain evidence="10">SAG 11-49</strain>
    </source>
</reference>
<organism evidence="10">
    <name type="scientific">Chlamydomonas leiostraca</name>
    <dbReference type="NCBI Taxonomy" id="1034604"/>
    <lineage>
        <taxon>Eukaryota</taxon>
        <taxon>Viridiplantae</taxon>
        <taxon>Chlorophyta</taxon>
        <taxon>core chlorophytes</taxon>
        <taxon>Chlorophyceae</taxon>
        <taxon>CS clade</taxon>
        <taxon>Chlamydomonadales</taxon>
        <taxon>Chlamydomonadaceae</taxon>
        <taxon>Chlamydomonas</taxon>
    </lineage>
</organism>
<name>A0A7S0WHZ6_9CHLO</name>
<sequence>MPRLEVSTLYELFTRSVEKFPGNECLGVREKLADGKVGEYKFQTYKEVGEQVTQLASGLRAIGVNPKHRVGILGPNCPEWMVAMQACNRMSMHCVPLYDSLGENAIEYIINHAEAVVAFVSTDKFPNLVKALDKVQGVLKSVVYWGPGNAEAQKAVTDMGYQLYSYEQLIKLGTEKPADPVPPSPEDLCTIMYTSGTTGDPKGVMLKHSAVVSGVANSWFYCKNNNITWSPPDRILSYLPLAHIFDRVNEELFLYMGCSIGYWQGDVTKLVEDIAALRPAMFIGVPRVFDRIYTGITTQIKNGGFIKSLLFNWGFNRKLYFLKQGIKQDKAAPFFDKLIFSKISQRLGGRVKAVVSGGAPLAPHVEEFLRTTMCALVVQGYGLTETCAASFLAVTDEWQHFATVGCPTPCTELRLESVPEMNYDALDPVEPKGEVLIRSPAGFSGYYKAQDKTDEVLERDGWFHTGDIGAITASGALKIIDRKKNIFKLAQGEYIAPEKIENVYQRSPLVAQVFVYGDSLRAHLVAVVVPDAEVLIPWAKERGLGGDLATLCASPHVREAVVKSMQEEARVAQLRGFEQVSAIHLHPELFTVDNELLTPTFKLKRPQLQKKYQAEIDALYKQLKE</sequence>
<keyword evidence="4 8" id="KW-0276">Fatty acid metabolism</keyword>
<dbReference type="AlphaFoldDB" id="A0A7S0WHZ6"/>
<gene>
    <name evidence="10" type="ORF">CLEI1391_LOCUS2552</name>
</gene>
<proteinExistence type="inferred from homology"/>
<dbReference type="PANTHER" id="PTHR43272">
    <property type="entry name" value="LONG-CHAIN-FATTY-ACID--COA LIGASE"/>
    <property type="match status" value="1"/>
</dbReference>
<dbReference type="InterPro" id="IPR020845">
    <property type="entry name" value="AMP-binding_CS"/>
</dbReference>
<evidence type="ECO:0000256" key="2">
    <source>
        <dbReference type="ARBA" id="ARBA00022598"/>
    </source>
</evidence>
<dbReference type="SUPFAM" id="SSF56801">
    <property type="entry name" value="Acetyl-CoA synthetase-like"/>
    <property type="match status" value="1"/>
</dbReference>
<dbReference type="PANTHER" id="PTHR43272:SF3">
    <property type="entry name" value="LONG CHAIN ACYL-COA SYNTHETASE 4"/>
    <property type="match status" value="1"/>
</dbReference>
<evidence type="ECO:0000256" key="5">
    <source>
        <dbReference type="ARBA" id="ARBA00022840"/>
    </source>
</evidence>
<dbReference type="EMBL" id="HBFB01004685">
    <property type="protein sequence ID" value="CAD8667491.1"/>
    <property type="molecule type" value="Transcribed_RNA"/>
</dbReference>
<keyword evidence="3 8" id="KW-0547">Nucleotide-binding</keyword>
<evidence type="ECO:0000256" key="7">
    <source>
        <dbReference type="ARBA" id="ARBA00026121"/>
    </source>
</evidence>
<evidence type="ECO:0000256" key="3">
    <source>
        <dbReference type="ARBA" id="ARBA00022741"/>
    </source>
</evidence>
<evidence type="ECO:0000256" key="1">
    <source>
        <dbReference type="ARBA" id="ARBA00006432"/>
    </source>
</evidence>
<comment type="function">
    <text evidence="8">Catalyzes the conversion of long-chain fatty acids to their active form acyl-CoAs for both synthesis of cellular lipids, and degradation via beta-oxidation.</text>
</comment>
<dbReference type="InterPro" id="IPR045311">
    <property type="entry name" value="LC-FACS_euk"/>
</dbReference>
<dbReference type="GO" id="GO:0016020">
    <property type="term" value="C:membrane"/>
    <property type="evidence" value="ECO:0007669"/>
    <property type="project" value="TreeGrafter"/>
</dbReference>
<comment type="catalytic activity">
    <reaction evidence="6">
        <text>a long-chain fatty acid + ATP + CoA = a long-chain fatty acyl-CoA + AMP + diphosphate</text>
        <dbReference type="Rhea" id="RHEA:15421"/>
        <dbReference type="ChEBI" id="CHEBI:30616"/>
        <dbReference type="ChEBI" id="CHEBI:33019"/>
        <dbReference type="ChEBI" id="CHEBI:57287"/>
        <dbReference type="ChEBI" id="CHEBI:57560"/>
        <dbReference type="ChEBI" id="CHEBI:83139"/>
        <dbReference type="ChEBI" id="CHEBI:456215"/>
        <dbReference type="EC" id="6.2.1.3"/>
    </reaction>
    <physiologicalReaction direction="left-to-right" evidence="6">
        <dbReference type="Rhea" id="RHEA:15422"/>
    </physiologicalReaction>
</comment>
<keyword evidence="2 8" id="KW-0436">Ligase</keyword>
<dbReference type="EC" id="6.2.1.3" evidence="7 8"/>
<dbReference type="CDD" id="cd05927">
    <property type="entry name" value="LC-FACS_euk"/>
    <property type="match status" value="1"/>
</dbReference>